<organism evidence="2 3">
    <name type="scientific">Streptomyces pactum</name>
    <dbReference type="NCBI Taxonomy" id="68249"/>
    <lineage>
        <taxon>Bacteria</taxon>
        <taxon>Bacillati</taxon>
        <taxon>Actinomycetota</taxon>
        <taxon>Actinomycetes</taxon>
        <taxon>Kitasatosporales</taxon>
        <taxon>Streptomycetaceae</taxon>
        <taxon>Streptomyces</taxon>
    </lineage>
</organism>
<keyword evidence="3" id="KW-1185">Reference proteome</keyword>
<proteinExistence type="predicted"/>
<dbReference type="Proteomes" id="UP000807371">
    <property type="component" value="Unassembled WGS sequence"/>
</dbReference>
<name>A0ABS0NQQ5_9ACTN</name>
<evidence type="ECO:0000313" key="2">
    <source>
        <dbReference type="EMBL" id="MBH5337540.1"/>
    </source>
</evidence>
<dbReference type="EMBL" id="JACYXC010000001">
    <property type="protein sequence ID" value="MBH5337540.1"/>
    <property type="molecule type" value="Genomic_DNA"/>
</dbReference>
<protein>
    <submittedName>
        <fullName evidence="2">Uncharacterized protein</fullName>
    </submittedName>
</protein>
<evidence type="ECO:0000256" key="1">
    <source>
        <dbReference type="SAM" id="Phobius"/>
    </source>
</evidence>
<gene>
    <name evidence="2" type="ORF">IHE55_23335</name>
</gene>
<reference evidence="2 3" key="1">
    <citation type="submission" date="2020-09" db="EMBL/GenBank/DDBJ databases">
        <title>Biosynthesis of the nuclear factor of activated T cells inhibitor NFAT-133 and its congeners in Streptomyces pactum.</title>
        <authorList>
            <person name="Zhou W."/>
            <person name="Posri P."/>
            <person name="Abugrain M.E."/>
            <person name="Weisberg A.J."/>
            <person name="Chang J.H."/>
            <person name="Mahmud T."/>
        </authorList>
    </citation>
    <scope>NUCLEOTIDE SEQUENCE [LARGE SCALE GENOMIC DNA]</scope>
    <source>
        <strain evidence="2 3">ATCC 27456</strain>
    </source>
</reference>
<keyword evidence="1" id="KW-0812">Transmembrane</keyword>
<comment type="caution">
    <text evidence="2">The sequence shown here is derived from an EMBL/GenBank/DDBJ whole genome shotgun (WGS) entry which is preliminary data.</text>
</comment>
<sequence>MTPARHRRPVGLRERHPLLAYAVRGGRLLAAVLAAAGLLALVLLLAYEGQTTAP</sequence>
<keyword evidence="1" id="KW-1133">Transmembrane helix</keyword>
<accession>A0ABS0NQQ5</accession>
<evidence type="ECO:0000313" key="3">
    <source>
        <dbReference type="Proteomes" id="UP000807371"/>
    </source>
</evidence>
<feature type="transmembrane region" description="Helical" evidence="1">
    <location>
        <begin position="21"/>
        <end position="47"/>
    </location>
</feature>
<dbReference type="RefSeq" id="WP_197990819.1">
    <property type="nucleotide sequence ID" value="NZ_JACYXC010000001.1"/>
</dbReference>
<keyword evidence="1" id="KW-0472">Membrane</keyword>